<keyword evidence="3 10" id="KW-1003">Cell membrane</keyword>
<keyword evidence="9 10" id="KW-0739">Sodium transport</keyword>
<feature type="transmembrane region" description="Helical" evidence="10">
    <location>
        <begin position="309"/>
        <end position="331"/>
    </location>
</feature>
<dbReference type="Pfam" id="PF02148">
    <property type="entry name" value="zf-UBP"/>
    <property type="match status" value="1"/>
</dbReference>
<evidence type="ECO:0000256" key="9">
    <source>
        <dbReference type="ARBA" id="ARBA00023201"/>
    </source>
</evidence>
<dbReference type="Gene3D" id="3.30.40.10">
    <property type="entry name" value="Zinc/RING finger domain, C3HC4 (zinc finger)"/>
    <property type="match status" value="1"/>
</dbReference>
<keyword evidence="8 10" id="KW-0472">Membrane</keyword>
<comment type="subcellular location">
    <subcellularLocation>
        <location evidence="1 10">Cell membrane</location>
        <topology evidence="1 10">Multi-pass membrane protein</topology>
    </subcellularLocation>
</comment>
<evidence type="ECO:0000256" key="8">
    <source>
        <dbReference type="ARBA" id="ARBA00023136"/>
    </source>
</evidence>
<evidence type="ECO:0000256" key="5">
    <source>
        <dbReference type="ARBA" id="ARBA00022989"/>
    </source>
</evidence>
<dbReference type="InterPro" id="IPR013083">
    <property type="entry name" value="Znf_RING/FYVE/PHD"/>
</dbReference>
<comment type="caution">
    <text evidence="10">Lacks conserved residue(s) required for the propagation of feature annotation.</text>
</comment>
<evidence type="ECO:0000313" key="12">
    <source>
        <dbReference type="EMBL" id="SER20122.1"/>
    </source>
</evidence>
<evidence type="ECO:0000256" key="10">
    <source>
        <dbReference type="RuleBase" id="RU366002"/>
    </source>
</evidence>
<accession>A0A1H9M906</accession>
<evidence type="ECO:0000259" key="11">
    <source>
        <dbReference type="PROSITE" id="PS50271"/>
    </source>
</evidence>
<evidence type="ECO:0000256" key="1">
    <source>
        <dbReference type="ARBA" id="ARBA00004651"/>
    </source>
</evidence>
<comment type="similarity">
    <text evidence="10">Belongs to the monovalent cation:proton antiporter 1 (CPA1) transporter (TC 2.A.36) family.</text>
</comment>
<feature type="transmembrane region" description="Helical" evidence="10">
    <location>
        <begin position="184"/>
        <end position="205"/>
    </location>
</feature>
<dbReference type="InterPro" id="IPR018422">
    <property type="entry name" value="Cation/H_exchanger_CPA1"/>
</dbReference>
<keyword evidence="7 10" id="KW-0406">Ion transport</keyword>
<sequence>MCAVEIALEILGIAAVVIAVSGLADKIKVSAPLLLLVVGVGVSYVPFIDEPVLTSEVVLLGFLPPLLYSAAIRTSILDFRHNLRPIAYLSVLLVLITALGVALVAWALLPIGFALALALGAVVAPPDAVAATSIARRIGLPRRVVTILEGESLVNDATAITCLRVALAALALGQFSAFDAGVGFLIALLGGVAVGLGVGLLAVVVRRKVRNAVYDTAISFMVPFAAYLPAEEIGYHDLHGSGVIAVVTAGLLLGHKSQVIQTGQSRLNERINWGTIQFLLENTVFLLIGLQARRIVAALADAPLSGGRIALFCVAVFLTVIVLRMVWVFLMRISLFRRHRDEGEQVEVPWQATLVVGWAGLRGVVTLATVLLIPETVELREVLIFAAMVVTFGTLLLQGLTLPPLVRVLKLRGPDARSDALQAATVLTTSTTAALRALDDLSGGDDNPDAVERVRDRISSGPERLWERLGDHSNGETPAETYRRLRLETLQVQRDAVLKVRSNGTVDHEVVEEVLDSFDIEESMLTIAGDRSDRISEADADVRTPVDPVGPCDHLAAAPCEIAADGDGRCLDCVREGTTPVHLRICLTCGNVGCCDSSVGRHADKHFHGTHHPVMRSFEPGEDWRWCYKDERLG</sequence>
<dbReference type="NCBIfam" id="TIGR00831">
    <property type="entry name" value="a_cpa1"/>
    <property type="match status" value="1"/>
</dbReference>
<dbReference type="SUPFAM" id="SSF57850">
    <property type="entry name" value="RING/U-box"/>
    <property type="match status" value="1"/>
</dbReference>
<dbReference type="GO" id="GO:0008270">
    <property type="term" value="F:zinc ion binding"/>
    <property type="evidence" value="ECO:0007669"/>
    <property type="project" value="InterPro"/>
</dbReference>
<dbReference type="STRING" id="1036181.SAMN05421756_1103"/>
<dbReference type="Gene3D" id="6.10.140.1330">
    <property type="match status" value="1"/>
</dbReference>
<dbReference type="GO" id="GO:0051453">
    <property type="term" value="P:regulation of intracellular pH"/>
    <property type="evidence" value="ECO:0007669"/>
    <property type="project" value="TreeGrafter"/>
</dbReference>
<feature type="transmembrane region" description="Helical" evidence="10">
    <location>
        <begin position="53"/>
        <end position="74"/>
    </location>
</feature>
<keyword evidence="4 10" id="KW-0812">Transmembrane</keyword>
<dbReference type="InterPro" id="IPR004705">
    <property type="entry name" value="Cation/H_exchanger_CPA1_bac"/>
</dbReference>
<dbReference type="Pfam" id="PF00999">
    <property type="entry name" value="Na_H_Exchanger"/>
    <property type="match status" value="1"/>
</dbReference>
<dbReference type="PANTHER" id="PTHR10110:SF86">
    <property type="entry name" value="SODIUM_HYDROGEN EXCHANGER 7"/>
    <property type="match status" value="1"/>
</dbReference>
<dbReference type="PANTHER" id="PTHR10110">
    <property type="entry name" value="SODIUM/HYDROGEN EXCHANGER"/>
    <property type="match status" value="1"/>
</dbReference>
<feature type="transmembrane region" description="Helical" evidence="10">
    <location>
        <begin position="275"/>
        <end position="297"/>
    </location>
</feature>
<evidence type="ECO:0000256" key="3">
    <source>
        <dbReference type="ARBA" id="ARBA00022475"/>
    </source>
</evidence>
<comment type="function">
    <text evidence="10">Na(+)/H(+) antiporter that extrudes sodium in exchange for external protons.</text>
</comment>
<keyword evidence="13" id="KW-1185">Reference proteome</keyword>
<evidence type="ECO:0000256" key="7">
    <source>
        <dbReference type="ARBA" id="ARBA00023065"/>
    </source>
</evidence>
<feature type="transmembrane region" description="Helical" evidence="10">
    <location>
        <begin position="379"/>
        <end position="402"/>
    </location>
</feature>
<dbReference type="EMBL" id="FOFA01000010">
    <property type="protein sequence ID" value="SER20122.1"/>
    <property type="molecule type" value="Genomic_DNA"/>
</dbReference>
<name>A0A1H9M906_9ACTN</name>
<dbReference type="InterPro" id="IPR001607">
    <property type="entry name" value="Znf_UBP"/>
</dbReference>
<gene>
    <name evidence="12" type="ORF">SAMN05421756_1103</name>
</gene>
<dbReference type="GO" id="GO:0098719">
    <property type="term" value="P:sodium ion import across plasma membrane"/>
    <property type="evidence" value="ECO:0007669"/>
    <property type="project" value="TreeGrafter"/>
</dbReference>
<organism evidence="12 13">
    <name type="scientific">Microlunatus flavus</name>
    <dbReference type="NCBI Taxonomy" id="1036181"/>
    <lineage>
        <taxon>Bacteria</taxon>
        <taxon>Bacillati</taxon>
        <taxon>Actinomycetota</taxon>
        <taxon>Actinomycetes</taxon>
        <taxon>Propionibacteriales</taxon>
        <taxon>Propionibacteriaceae</taxon>
        <taxon>Microlunatus</taxon>
    </lineage>
</organism>
<dbReference type="InterPro" id="IPR006153">
    <property type="entry name" value="Cation/H_exchanger_TM"/>
</dbReference>
<dbReference type="PROSITE" id="PS50271">
    <property type="entry name" value="ZF_UBP"/>
    <property type="match status" value="1"/>
</dbReference>
<evidence type="ECO:0000313" key="13">
    <source>
        <dbReference type="Proteomes" id="UP000198504"/>
    </source>
</evidence>
<evidence type="ECO:0000256" key="4">
    <source>
        <dbReference type="ARBA" id="ARBA00022692"/>
    </source>
</evidence>
<dbReference type="GO" id="GO:0015385">
    <property type="term" value="F:sodium:proton antiporter activity"/>
    <property type="evidence" value="ECO:0007669"/>
    <property type="project" value="InterPro"/>
</dbReference>
<feature type="transmembrane region" description="Helical" evidence="10">
    <location>
        <begin position="6"/>
        <end position="24"/>
    </location>
</feature>
<feature type="transmembrane region" description="Helical" evidence="10">
    <location>
        <begin position="31"/>
        <end position="47"/>
    </location>
</feature>
<keyword evidence="5 10" id="KW-1133">Transmembrane helix</keyword>
<proteinExistence type="inferred from homology"/>
<evidence type="ECO:0000256" key="2">
    <source>
        <dbReference type="ARBA" id="ARBA00022448"/>
    </source>
</evidence>
<keyword evidence="6 10" id="KW-0915">Sodium</keyword>
<keyword evidence="2 10" id="KW-0813">Transport</keyword>
<dbReference type="GO" id="GO:0005886">
    <property type="term" value="C:plasma membrane"/>
    <property type="evidence" value="ECO:0007669"/>
    <property type="project" value="UniProtKB-SubCell"/>
</dbReference>
<dbReference type="AlphaFoldDB" id="A0A1H9M906"/>
<feature type="transmembrane region" description="Helical" evidence="10">
    <location>
        <begin position="86"/>
        <end position="109"/>
    </location>
</feature>
<protein>
    <submittedName>
        <fullName evidence="12">Monovalent cation:H+ antiporter, CPA1 family</fullName>
    </submittedName>
</protein>
<evidence type="ECO:0000256" key="6">
    <source>
        <dbReference type="ARBA" id="ARBA00023053"/>
    </source>
</evidence>
<dbReference type="RefSeq" id="WP_198410280.1">
    <property type="nucleotide sequence ID" value="NZ_FOFA01000010.1"/>
</dbReference>
<dbReference type="GO" id="GO:0015386">
    <property type="term" value="F:potassium:proton antiporter activity"/>
    <property type="evidence" value="ECO:0007669"/>
    <property type="project" value="TreeGrafter"/>
</dbReference>
<reference evidence="13" key="1">
    <citation type="submission" date="2016-10" db="EMBL/GenBank/DDBJ databases">
        <authorList>
            <person name="Varghese N."/>
            <person name="Submissions S."/>
        </authorList>
    </citation>
    <scope>NUCLEOTIDE SEQUENCE [LARGE SCALE GENOMIC DNA]</scope>
    <source>
        <strain evidence="13">CGMCC 4.6856</strain>
    </source>
</reference>
<keyword evidence="10" id="KW-0050">Antiport</keyword>
<dbReference type="Proteomes" id="UP000198504">
    <property type="component" value="Unassembled WGS sequence"/>
</dbReference>
<feature type="domain" description="UBP-type" evidence="11">
    <location>
        <begin position="550"/>
        <end position="634"/>
    </location>
</feature>